<proteinExistence type="predicted"/>
<evidence type="ECO:0000259" key="3">
    <source>
        <dbReference type="PROSITE" id="PS50086"/>
    </source>
</evidence>
<feature type="region of interest" description="Disordered" evidence="2">
    <location>
        <begin position="777"/>
        <end position="829"/>
    </location>
</feature>
<sequence length="922" mass="106137">MLITNEQRNIANQLNKMETFSKLRPPDAVRIKAKLLEKKSESSDPSPGSQDLTSCDESPRTKSSIDTNYRVKQIKKFCVDPLITSYDILFNLISQAFGIKEEFQMSYLNRQNSQLDSTNSSILNSAKTINENNYLALFNDWDLDAAFLNSSQPYLCINIEITPRKYRGNNSESIYDEWEVIHSTESALINKNQLKHIRLNESPKKDQNQNSLALNSLNRSFISNAADKAVSVIQRVFNLTRSNSSQSNSALLSRSNSLTEPDSPVFLFDLNLIEQLVKFKQPLNENELKNFLDSDGRIVQPQELRQRIFEGGCDPSKRKELWPILLDIFPLQSMTLKERNDFIQEKSCEYENFKSTLWYNSNKFLHRNSSQIVSDSSFDSNFSDEQHLYCLAHKIYKDVWRTDRNHKFYSGDSNKNIEALFNILMTYTLANPDKPYSQGMSDLLSPLYFVLKDEALSYICFCSLMKRCAHNFEIMSHTMTLKIKLLSSLIQKFDPELWTYLTQVGAEQLLFVYRWLLLECKREFPFNDSLRMFEIMWSSTNTNQIGLKTSRSNSNASNISLKLLKNINQKKINDFLNEDFIEDESDLSQNSPISINNNNNNCSNCELCDKDDEMTEIETDTDLESINGFNYYNRFRKDRQRVRRLSLNSSFYSHKTTRVQKKLEPSSLNTNCYLSELKEQQLEEKVGKKSKNKRLLNYLKKKNFKNFSNLTGNNNLSKSNSLSCVNLAQNSTNSLKRSKSEINLKISYDCRSKKVPILFARKLKSSLMGSSRFSTSEAETLRNSVSKPRPSSTSSDLSDDLNKLKLSRKKTKKRVKIANSSPRESESEFSKNKKKILFRNIKKSLEKSHLKISKKFNMMKVCQHKNSTSSKSSTSAYVSAGSVISSASSIYSAYSTPFSEKKPKTPSIPIIRVQQETPNIND</sequence>
<evidence type="ECO:0000256" key="1">
    <source>
        <dbReference type="ARBA" id="ARBA00022468"/>
    </source>
</evidence>
<dbReference type="SUPFAM" id="SSF47923">
    <property type="entry name" value="Ypt/Rab-GAP domain of gyp1p"/>
    <property type="match status" value="2"/>
</dbReference>
<protein>
    <recommendedName>
        <fullName evidence="3">Rab-GAP TBC domain-containing protein</fullName>
    </recommendedName>
</protein>
<dbReference type="Gene3D" id="1.10.472.80">
    <property type="entry name" value="Ypt/Rab-GAP domain of gyp1p, domain 3"/>
    <property type="match status" value="1"/>
</dbReference>
<organism evidence="4 5">
    <name type="scientific">Brachionus calyciflorus</name>
    <dbReference type="NCBI Taxonomy" id="104777"/>
    <lineage>
        <taxon>Eukaryota</taxon>
        <taxon>Metazoa</taxon>
        <taxon>Spiralia</taxon>
        <taxon>Gnathifera</taxon>
        <taxon>Rotifera</taxon>
        <taxon>Eurotatoria</taxon>
        <taxon>Monogononta</taxon>
        <taxon>Pseudotrocha</taxon>
        <taxon>Ploima</taxon>
        <taxon>Brachionidae</taxon>
        <taxon>Brachionus</taxon>
    </lineage>
</organism>
<dbReference type="GO" id="GO:0005096">
    <property type="term" value="F:GTPase activator activity"/>
    <property type="evidence" value="ECO:0007669"/>
    <property type="project" value="UniProtKB-KW"/>
</dbReference>
<dbReference type="Gene3D" id="1.10.8.270">
    <property type="entry name" value="putative rabgap domain of human tbc1 domain family member 14 like domains"/>
    <property type="match status" value="1"/>
</dbReference>
<evidence type="ECO:0000313" key="4">
    <source>
        <dbReference type="EMBL" id="CAF1017040.1"/>
    </source>
</evidence>
<feature type="domain" description="Rab-GAP TBC" evidence="3">
    <location>
        <begin position="312"/>
        <end position="540"/>
    </location>
</feature>
<keyword evidence="1" id="KW-0343">GTPase activation</keyword>
<feature type="compositionally biased region" description="Basic residues" evidence="2">
    <location>
        <begin position="805"/>
        <end position="816"/>
    </location>
</feature>
<gene>
    <name evidence="4" type="ORF">OXX778_LOCUS17183</name>
</gene>
<dbReference type="SMART" id="SM00164">
    <property type="entry name" value="TBC"/>
    <property type="match status" value="1"/>
</dbReference>
<reference evidence="4" key="1">
    <citation type="submission" date="2021-02" db="EMBL/GenBank/DDBJ databases">
        <authorList>
            <person name="Nowell W R."/>
        </authorList>
    </citation>
    <scope>NUCLEOTIDE SEQUENCE</scope>
    <source>
        <strain evidence="4">Ploen Becks lab</strain>
    </source>
</reference>
<accession>A0A814HWI2</accession>
<dbReference type="PANTHER" id="PTHR22957">
    <property type="entry name" value="TBC1 DOMAIN FAMILY MEMBER GTPASE-ACTIVATING PROTEIN"/>
    <property type="match status" value="1"/>
</dbReference>
<dbReference type="AlphaFoldDB" id="A0A814HWI2"/>
<dbReference type="InterPro" id="IPR035969">
    <property type="entry name" value="Rab-GAP_TBC_sf"/>
</dbReference>
<dbReference type="PANTHER" id="PTHR22957:SF333">
    <property type="entry name" value="TBC1 DOMAIN FAMILY MEMBER 25"/>
    <property type="match status" value="1"/>
</dbReference>
<dbReference type="OrthoDB" id="10264062at2759"/>
<dbReference type="PROSITE" id="PS50086">
    <property type="entry name" value="TBC_RABGAP"/>
    <property type="match status" value="1"/>
</dbReference>
<dbReference type="Pfam" id="PF00566">
    <property type="entry name" value="RabGAP-TBC"/>
    <property type="match status" value="1"/>
</dbReference>
<evidence type="ECO:0000313" key="5">
    <source>
        <dbReference type="Proteomes" id="UP000663879"/>
    </source>
</evidence>
<dbReference type="Proteomes" id="UP000663879">
    <property type="component" value="Unassembled WGS sequence"/>
</dbReference>
<dbReference type="InterPro" id="IPR000195">
    <property type="entry name" value="Rab-GAP-TBC_dom"/>
</dbReference>
<feature type="compositionally biased region" description="Polar residues" evidence="2">
    <location>
        <begin position="44"/>
        <end position="63"/>
    </location>
</feature>
<feature type="non-terminal residue" evidence="4">
    <location>
        <position position="922"/>
    </location>
</feature>
<evidence type="ECO:0000256" key="2">
    <source>
        <dbReference type="SAM" id="MobiDB-lite"/>
    </source>
</evidence>
<comment type="caution">
    <text evidence="4">The sequence shown here is derived from an EMBL/GenBank/DDBJ whole genome shotgun (WGS) entry which is preliminary data.</text>
</comment>
<feature type="region of interest" description="Disordered" evidence="2">
    <location>
        <begin position="897"/>
        <end position="922"/>
    </location>
</feature>
<name>A0A814HWI2_9BILA</name>
<keyword evidence="5" id="KW-1185">Reference proteome</keyword>
<feature type="region of interest" description="Disordered" evidence="2">
    <location>
        <begin position="35"/>
        <end position="63"/>
    </location>
</feature>
<dbReference type="EMBL" id="CAJNOC010004309">
    <property type="protein sequence ID" value="CAF1017040.1"/>
    <property type="molecule type" value="Genomic_DNA"/>
</dbReference>
<feature type="compositionally biased region" description="Low complexity" evidence="2">
    <location>
        <begin position="783"/>
        <end position="796"/>
    </location>
</feature>